<dbReference type="InterPro" id="IPR051909">
    <property type="entry name" value="MFP_Cation_Efflux"/>
</dbReference>
<feature type="domain" description="Heavy metal binding" evidence="4">
    <location>
        <begin position="55"/>
        <end position="81"/>
    </location>
</feature>
<dbReference type="Pfam" id="PF25869">
    <property type="entry name" value="3HB_CusB"/>
    <property type="match status" value="1"/>
</dbReference>
<gene>
    <name evidence="8" type="ORF">ABS311_12955</name>
</gene>
<dbReference type="Gene3D" id="2.40.50.320">
    <property type="entry name" value="Copper binding periplasmic protein CusF"/>
    <property type="match status" value="2"/>
</dbReference>
<proteinExistence type="inferred from homology"/>
<dbReference type="InterPro" id="IPR021647">
    <property type="entry name" value="CusF_Ec"/>
</dbReference>
<dbReference type="InterPro" id="IPR042230">
    <property type="entry name" value="CusF_sf"/>
</dbReference>
<keyword evidence="9" id="KW-1185">Reference proteome</keyword>
<organism evidence="8 9">
    <name type="scientific">Catenovulum sediminis</name>
    <dbReference type="NCBI Taxonomy" id="1740262"/>
    <lineage>
        <taxon>Bacteria</taxon>
        <taxon>Pseudomonadati</taxon>
        <taxon>Pseudomonadota</taxon>
        <taxon>Gammaproteobacteria</taxon>
        <taxon>Alteromonadales</taxon>
        <taxon>Alteromonadaceae</taxon>
        <taxon>Catenovulum</taxon>
    </lineage>
</organism>
<keyword evidence="3" id="KW-1133">Transmembrane helix</keyword>
<evidence type="ECO:0000256" key="2">
    <source>
        <dbReference type="ARBA" id="ARBA00022448"/>
    </source>
</evidence>
<dbReference type="InterPro" id="IPR058792">
    <property type="entry name" value="Beta-barrel_RND_2"/>
</dbReference>
<evidence type="ECO:0000259" key="4">
    <source>
        <dbReference type="Pfam" id="PF19335"/>
    </source>
</evidence>
<feature type="domain" description="CusB-like barrel-sandwich hybrid" evidence="6">
    <location>
        <begin position="136"/>
        <end position="251"/>
    </location>
</feature>
<dbReference type="Pfam" id="PF25954">
    <property type="entry name" value="Beta-barrel_RND_2"/>
    <property type="match status" value="1"/>
</dbReference>
<evidence type="ECO:0000256" key="1">
    <source>
        <dbReference type="ARBA" id="ARBA00009477"/>
    </source>
</evidence>
<dbReference type="PANTHER" id="PTHR30097">
    <property type="entry name" value="CATION EFFLUX SYSTEM PROTEIN CUSB"/>
    <property type="match status" value="1"/>
</dbReference>
<dbReference type="RefSeq" id="WP_143871354.1">
    <property type="nucleotide sequence ID" value="NZ_CP041660.1"/>
</dbReference>
<feature type="transmembrane region" description="Helical" evidence="3">
    <location>
        <begin position="12"/>
        <end position="34"/>
    </location>
</feature>
<accession>A0ABV1RIN3</accession>
<sequence>MPSNKKTLTKPLGVAVVIGVVIGAVIGAGLLSLFQNADFNNNKQSASSANKQPLYWVAPMDANYRRDKPGKSPMGMDLIPVYEEDAAANDFGPGTVKIAPHVINNLGVRIAPVELTSMHIEISTVGYVQYDEDKLVHIHPRVEGWIEHLFVKAAGNPVEKGQPLYTLYSPQLVNAQEEFLIALKRNNPSLINAAKERLKALKLSAEFISELASTRQVQQTITFYSPQSGVVDGLKIREGFYVKPGNTLFSIGKLDQVWVEAEVFERDAAVVREDLPVSMTLDYLPGKEWLGVVDYVYPTLNSKTRTLRVRLKFDNPDFQLKPNMFAQVSIHAKQAGKAILVPKEAVIRTGKQDRVVLALGAGQFKSVEVSIGRVGIDSVEILAGLQEQDVVVTSAQFLIDSESSKSSDFKRMAHEEEPKTVQIQGEINSVMPAHRVVNITHAPVEKWGWPTMTMDFSVHEHVDIDALQPGQTLHFEVSKTADGGYQIVSIHIMTESEVSTATVSGVINLIDRQSRIFNISREAIDKWDRPAATMDFTLADNIPISHFTIGDEVMFTFEVRDDLVITEISHHSDKQHKRVIDHANH</sequence>
<dbReference type="PANTHER" id="PTHR30097:SF15">
    <property type="entry name" value="CATION EFFLUX SYSTEM PROTEIN CUSB"/>
    <property type="match status" value="1"/>
</dbReference>
<evidence type="ECO:0000259" key="5">
    <source>
        <dbReference type="Pfam" id="PF25869"/>
    </source>
</evidence>
<dbReference type="InterPro" id="IPR006143">
    <property type="entry name" value="RND_pump_MFP"/>
</dbReference>
<evidence type="ECO:0000313" key="9">
    <source>
        <dbReference type="Proteomes" id="UP001467690"/>
    </source>
</evidence>
<reference evidence="8 9" key="1">
    <citation type="submission" date="2024-06" db="EMBL/GenBank/DDBJ databases">
        <authorList>
            <person name="Chen R.Y."/>
        </authorList>
    </citation>
    <scope>NUCLEOTIDE SEQUENCE [LARGE SCALE GENOMIC DNA]</scope>
    <source>
        <strain evidence="8 9">D2</strain>
    </source>
</reference>
<feature type="domain" description="CusB-like beta-barrel" evidence="7">
    <location>
        <begin position="256"/>
        <end position="333"/>
    </location>
</feature>
<dbReference type="Pfam" id="PF19335">
    <property type="entry name" value="HMBD"/>
    <property type="match status" value="1"/>
</dbReference>
<dbReference type="Gene3D" id="2.40.30.170">
    <property type="match status" value="1"/>
</dbReference>
<dbReference type="InterPro" id="IPR045800">
    <property type="entry name" value="HMBD"/>
</dbReference>
<dbReference type="InterPro" id="IPR058791">
    <property type="entry name" value="3HB_CusB"/>
</dbReference>
<keyword evidence="2" id="KW-0813">Transport</keyword>
<dbReference type="Gene3D" id="6.10.140.730">
    <property type="match status" value="1"/>
</dbReference>
<name>A0ABV1RIN3_9ALTE</name>
<dbReference type="EMBL" id="JBELOE010000231">
    <property type="protein sequence ID" value="MER2492788.1"/>
    <property type="molecule type" value="Genomic_DNA"/>
</dbReference>
<evidence type="ECO:0000259" key="7">
    <source>
        <dbReference type="Pfam" id="PF25954"/>
    </source>
</evidence>
<keyword evidence="3" id="KW-0812">Transmembrane</keyword>
<comment type="caution">
    <text evidence="8">The sequence shown here is derived from an EMBL/GenBank/DDBJ whole genome shotgun (WGS) entry which is preliminary data.</text>
</comment>
<evidence type="ECO:0000313" key="8">
    <source>
        <dbReference type="EMBL" id="MER2492788.1"/>
    </source>
</evidence>
<dbReference type="SUPFAM" id="SSF111369">
    <property type="entry name" value="HlyD-like secretion proteins"/>
    <property type="match status" value="1"/>
</dbReference>
<protein>
    <submittedName>
        <fullName evidence="8">Efflux RND transporter periplasmic adaptor subunit</fullName>
    </submittedName>
</protein>
<comment type="similarity">
    <text evidence="1">Belongs to the membrane fusion protein (MFP) (TC 8.A.1) family.</text>
</comment>
<keyword evidence="3" id="KW-0472">Membrane</keyword>
<evidence type="ECO:0000256" key="3">
    <source>
        <dbReference type="SAM" id="Phobius"/>
    </source>
</evidence>
<feature type="domain" description="CusB-like three alpha-helical bundle" evidence="5">
    <location>
        <begin position="172"/>
        <end position="219"/>
    </location>
</feature>
<dbReference type="Gene3D" id="2.40.50.100">
    <property type="match status" value="1"/>
</dbReference>
<dbReference type="InterPro" id="IPR058790">
    <property type="entry name" value="BSH_CusB"/>
</dbReference>
<dbReference type="Pfam" id="PF11604">
    <property type="entry name" value="CusF_Ec"/>
    <property type="match status" value="2"/>
</dbReference>
<evidence type="ECO:0000259" key="6">
    <source>
        <dbReference type="Pfam" id="PF25919"/>
    </source>
</evidence>
<dbReference type="NCBIfam" id="TIGR01730">
    <property type="entry name" value="RND_mfp"/>
    <property type="match status" value="1"/>
</dbReference>
<dbReference type="Gene3D" id="2.40.420.20">
    <property type="match status" value="1"/>
</dbReference>
<dbReference type="Pfam" id="PF25919">
    <property type="entry name" value="BSH_CusB"/>
    <property type="match status" value="1"/>
</dbReference>
<dbReference type="Proteomes" id="UP001467690">
    <property type="component" value="Unassembled WGS sequence"/>
</dbReference>